<dbReference type="InterPro" id="IPR001098">
    <property type="entry name" value="DNA-dir_DNA_pol_A_palm_dom"/>
</dbReference>
<dbReference type="SUPFAM" id="SSF56672">
    <property type="entry name" value="DNA/RNA polymerases"/>
    <property type="match status" value="1"/>
</dbReference>
<evidence type="ECO:0000256" key="10">
    <source>
        <dbReference type="ARBA" id="ARBA00023125"/>
    </source>
</evidence>
<dbReference type="PRINTS" id="PR00868">
    <property type="entry name" value="DNAPOLI"/>
</dbReference>
<feature type="domain" description="5'-3' exonuclease" evidence="16">
    <location>
        <begin position="5"/>
        <end position="268"/>
    </location>
</feature>
<evidence type="ECO:0000256" key="12">
    <source>
        <dbReference type="ARBA" id="ARBA00049244"/>
    </source>
</evidence>
<keyword evidence="9 15" id="KW-0239">DNA-directed DNA polymerase</keyword>
<keyword evidence="6 15" id="KW-0227">DNA damage</keyword>
<dbReference type="FunFam" id="1.10.150.20:FF:000003">
    <property type="entry name" value="DNA polymerase I"/>
    <property type="match status" value="1"/>
</dbReference>
<dbReference type="CDD" id="cd09859">
    <property type="entry name" value="PIN_53EXO"/>
    <property type="match status" value="1"/>
</dbReference>
<dbReference type="InterPro" id="IPR012337">
    <property type="entry name" value="RNaseH-like_sf"/>
</dbReference>
<dbReference type="GO" id="GO:0003887">
    <property type="term" value="F:DNA-directed DNA polymerase activity"/>
    <property type="evidence" value="ECO:0007669"/>
    <property type="project" value="UniProtKB-UniRule"/>
</dbReference>
<accession>A0A7X5QZV2</accession>
<dbReference type="SMART" id="SM00475">
    <property type="entry name" value="53EXOc"/>
    <property type="match status" value="1"/>
</dbReference>
<dbReference type="Pfam" id="PF00476">
    <property type="entry name" value="DNA_pol_A"/>
    <property type="match status" value="1"/>
</dbReference>
<dbReference type="GO" id="GO:0003677">
    <property type="term" value="F:DNA binding"/>
    <property type="evidence" value="ECO:0007669"/>
    <property type="project" value="UniProtKB-UniRule"/>
</dbReference>
<dbReference type="Gene3D" id="3.30.70.370">
    <property type="match status" value="1"/>
</dbReference>
<evidence type="ECO:0000256" key="2">
    <source>
        <dbReference type="ARBA" id="ARBA00022679"/>
    </source>
</evidence>
<dbReference type="Gene3D" id="3.30.420.10">
    <property type="entry name" value="Ribonuclease H-like superfamily/Ribonuclease H"/>
    <property type="match status" value="1"/>
</dbReference>
<evidence type="ECO:0000256" key="6">
    <source>
        <dbReference type="ARBA" id="ARBA00022763"/>
    </source>
</evidence>
<dbReference type="SUPFAM" id="SSF47807">
    <property type="entry name" value="5' to 3' exonuclease, C-terminal subdomain"/>
    <property type="match status" value="1"/>
</dbReference>
<evidence type="ECO:0000256" key="9">
    <source>
        <dbReference type="ARBA" id="ARBA00022932"/>
    </source>
</evidence>
<dbReference type="InterPro" id="IPR002298">
    <property type="entry name" value="DNA_polymerase_A"/>
</dbReference>
<keyword evidence="19" id="KW-1185">Reference proteome</keyword>
<comment type="similarity">
    <text evidence="1 15">Belongs to the DNA polymerase type-A family.</text>
</comment>
<dbReference type="GO" id="GO:0008409">
    <property type="term" value="F:5'-3' exonuclease activity"/>
    <property type="evidence" value="ECO:0007669"/>
    <property type="project" value="UniProtKB-UniRule"/>
</dbReference>
<evidence type="ECO:0000256" key="13">
    <source>
        <dbReference type="ARBA" id="ARBA00053603"/>
    </source>
</evidence>
<dbReference type="InterPro" id="IPR018320">
    <property type="entry name" value="DNA_polymerase_1"/>
</dbReference>
<dbReference type="RefSeq" id="WP_167147988.1">
    <property type="nucleotide sequence ID" value="NZ_JAAMOX010000001.1"/>
</dbReference>
<keyword evidence="8 15" id="KW-0269">Exonuclease</keyword>
<sequence length="916" mass="100100">MSNTSKPTLMVIDGHSLAFRAFYALPVESFQTRDGQYTNAIHGFIAMLINLLKAEKPDALAVAFDISRHSFRTREYPEYKGTRGETPVEFKGQIPLLQQTLAAMGIFTIEKEDYEADDILATLAKRGAEGGYRVLVVSGDRDTIQLVNDDVTLLYPSRQGVSDLTRYDAEKVMERYGVRPEQYPEIAALVGETSDNLPGVPKVGEKTAVKWINLYGGLDEILAHQDEIGGKVGESLREHAHLAERNRRLNRLVNDVELPVELDDLTPKPFNEDAVREAFGRLEFRSLLERVLKLNGHEGASATASSGPVAVITAEPCPKPMVLLDEELEAWLARESAAHPDGLGLHFDIDATSGSVVGVGIAAGATSVQLAWQPGAADYAQFEAWLASDSPKIMFDAKHQVQAAARALAGARAAATGEQSQDDLTSEAAKQLGVDGVRGDVFLGGWLLRPGSPDKTLEDLVSRYLGESLPVADPNQLVPDEDSVVSTATTAWFVRRLQQHITAASDEGTLSVYETIEMPVLPVLAKMELRGVAIDRGILSSMNAELGERTSGLAQQAYDVIGHEVNLGSPKQLQEVLFDELDMPKTRATKTGYSTDAAALTDLQSKNPHPFLGLLLQHRDATKLRQIVETLEKAVGENSRVHTTYQQAGTSTGRLSSADPNLQNIPVRTAEGRRIRQAFVVGEGYETLLTADYSQIEMRIMAHLSGDEGLIEAFNLGEDLHSFVGGRIFGVEPSDVTSEMRSKVKAMSYGLAYGLSAFGLSKQLNISVGEAKQLMGDYFARFGAVRDYLRSVVEQAKEDLYTETIFGRKRFFPELSSPNRLVRENAERAALNAPIQGSAADIMKLAMVGIERRFGEQELASRMLLQVHDEIIVEVAPGEWETAEAIVHEEMSNVVELSVPLDVHIGRGVNWDAGAH</sequence>
<dbReference type="SUPFAM" id="SSF88723">
    <property type="entry name" value="PIN domain-like"/>
    <property type="match status" value="1"/>
</dbReference>
<dbReference type="PANTHER" id="PTHR10133:SF27">
    <property type="entry name" value="DNA POLYMERASE NU"/>
    <property type="match status" value="1"/>
</dbReference>
<evidence type="ECO:0000259" key="16">
    <source>
        <dbReference type="SMART" id="SM00475"/>
    </source>
</evidence>
<dbReference type="PROSITE" id="PS00447">
    <property type="entry name" value="DNA_POLYMERASE_A"/>
    <property type="match status" value="1"/>
</dbReference>
<protein>
    <recommendedName>
        <fullName evidence="14 15">DNA polymerase I</fullName>
        <ecNumber evidence="14 15">2.7.7.7</ecNumber>
    </recommendedName>
</protein>
<dbReference type="GO" id="GO:0006261">
    <property type="term" value="P:DNA-templated DNA replication"/>
    <property type="evidence" value="ECO:0007669"/>
    <property type="project" value="UniProtKB-UniRule"/>
</dbReference>
<dbReference type="NCBIfam" id="NF004397">
    <property type="entry name" value="PRK05755.1"/>
    <property type="match status" value="1"/>
</dbReference>
<dbReference type="InterPro" id="IPR020046">
    <property type="entry name" value="5-3_exonucl_a-hlix_arch_N"/>
</dbReference>
<dbReference type="InterPro" id="IPR008918">
    <property type="entry name" value="HhH2"/>
</dbReference>
<dbReference type="FunFam" id="3.40.50.1010:FF:000001">
    <property type="entry name" value="DNA polymerase I"/>
    <property type="match status" value="1"/>
</dbReference>
<dbReference type="InterPro" id="IPR043502">
    <property type="entry name" value="DNA/RNA_pol_sf"/>
</dbReference>
<evidence type="ECO:0000256" key="5">
    <source>
        <dbReference type="ARBA" id="ARBA00022722"/>
    </source>
</evidence>
<dbReference type="Proteomes" id="UP000541033">
    <property type="component" value="Unassembled WGS sequence"/>
</dbReference>
<dbReference type="SUPFAM" id="SSF53098">
    <property type="entry name" value="Ribonuclease H-like"/>
    <property type="match status" value="1"/>
</dbReference>
<dbReference type="AlphaFoldDB" id="A0A7X5QZV2"/>
<reference evidence="18 19" key="1">
    <citation type="submission" date="2020-02" db="EMBL/GenBank/DDBJ databases">
        <title>Sequencing the genomes of 1000 actinobacteria strains.</title>
        <authorList>
            <person name="Klenk H.-P."/>
        </authorList>
    </citation>
    <scope>NUCLEOTIDE SEQUENCE [LARGE SCALE GENOMIC DNA]</scope>
    <source>
        <strain evidence="18 19">DSM 27960</strain>
    </source>
</reference>
<comment type="caution">
    <text evidence="18">The sequence shown here is derived from an EMBL/GenBank/DDBJ whole genome shotgun (WGS) entry which is preliminary data.</text>
</comment>
<keyword evidence="5" id="KW-0540">Nuclease</keyword>
<evidence type="ECO:0000256" key="7">
    <source>
        <dbReference type="ARBA" id="ARBA00022801"/>
    </source>
</evidence>
<dbReference type="SMART" id="SM00482">
    <property type="entry name" value="POLAc"/>
    <property type="match status" value="1"/>
</dbReference>
<dbReference type="InterPro" id="IPR036397">
    <property type="entry name" value="RNaseH_sf"/>
</dbReference>
<dbReference type="EC" id="2.7.7.7" evidence="14 15"/>
<dbReference type="Pfam" id="PF02739">
    <property type="entry name" value="5_3_exonuc_N"/>
    <property type="match status" value="1"/>
</dbReference>
<evidence type="ECO:0000256" key="4">
    <source>
        <dbReference type="ARBA" id="ARBA00022705"/>
    </source>
</evidence>
<dbReference type="InterPro" id="IPR036279">
    <property type="entry name" value="5-3_exonuclease_C_sf"/>
</dbReference>
<dbReference type="NCBIfam" id="TIGR00593">
    <property type="entry name" value="pola"/>
    <property type="match status" value="1"/>
</dbReference>
<comment type="function">
    <text evidence="13">In addition to polymerase activity, this DNA polymerase exhibits 3'-5' and 5'-3' exonuclease activity.</text>
</comment>
<evidence type="ECO:0000256" key="15">
    <source>
        <dbReference type="RuleBase" id="RU004460"/>
    </source>
</evidence>
<dbReference type="CDD" id="cd09898">
    <property type="entry name" value="H3TH_53EXO"/>
    <property type="match status" value="1"/>
</dbReference>
<keyword evidence="3 15" id="KW-0548">Nucleotidyltransferase</keyword>
<comment type="function">
    <text evidence="15">In addition to polymerase activity, this DNA polymerase exhibits 5'-3' exonuclease activity.</text>
</comment>
<gene>
    <name evidence="15" type="primary">polA</name>
    <name evidence="18" type="ORF">FHX76_000718</name>
</gene>
<dbReference type="SMART" id="SM00279">
    <property type="entry name" value="HhH2"/>
    <property type="match status" value="1"/>
</dbReference>
<dbReference type="PANTHER" id="PTHR10133">
    <property type="entry name" value="DNA POLYMERASE I"/>
    <property type="match status" value="1"/>
</dbReference>
<dbReference type="Gene3D" id="3.40.50.1010">
    <property type="entry name" value="5'-nuclease"/>
    <property type="match status" value="1"/>
</dbReference>
<keyword evidence="4 15" id="KW-0235">DNA replication</keyword>
<dbReference type="Gene3D" id="1.20.1060.10">
    <property type="entry name" value="Taq DNA Polymerase, Chain T, domain 4"/>
    <property type="match status" value="1"/>
</dbReference>
<keyword evidence="7 15" id="KW-0378">Hydrolase</keyword>
<evidence type="ECO:0000256" key="1">
    <source>
        <dbReference type="ARBA" id="ARBA00007705"/>
    </source>
</evidence>
<comment type="catalytic activity">
    <reaction evidence="12 15">
        <text>DNA(n) + a 2'-deoxyribonucleoside 5'-triphosphate = DNA(n+1) + diphosphate</text>
        <dbReference type="Rhea" id="RHEA:22508"/>
        <dbReference type="Rhea" id="RHEA-COMP:17339"/>
        <dbReference type="Rhea" id="RHEA-COMP:17340"/>
        <dbReference type="ChEBI" id="CHEBI:33019"/>
        <dbReference type="ChEBI" id="CHEBI:61560"/>
        <dbReference type="ChEBI" id="CHEBI:173112"/>
        <dbReference type="EC" id="2.7.7.7"/>
    </reaction>
</comment>
<name>A0A7X5QZV2_9MICO</name>
<dbReference type="FunFam" id="1.10.150.20:FF:000002">
    <property type="entry name" value="DNA polymerase I"/>
    <property type="match status" value="1"/>
</dbReference>
<dbReference type="InterPro" id="IPR029060">
    <property type="entry name" value="PIN-like_dom_sf"/>
</dbReference>
<evidence type="ECO:0000256" key="3">
    <source>
        <dbReference type="ARBA" id="ARBA00022695"/>
    </source>
</evidence>
<dbReference type="GO" id="GO:0006302">
    <property type="term" value="P:double-strand break repair"/>
    <property type="evidence" value="ECO:0007669"/>
    <property type="project" value="TreeGrafter"/>
</dbReference>
<evidence type="ECO:0000256" key="8">
    <source>
        <dbReference type="ARBA" id="ARBA00022839"/>
    </source>
</evidence>
<dbReference type="Pfam" id="PF01367">
    <property type="entry name" value="5_3_exonuc"/>
    <property type="match status" value="1"/>
</dbReference>
<keyword evidence="10 15" id="KW-0238">DNA-binding</keyword>
<proteinExistence type="inferred from homology"/>
<feature type="domain" description="DNA-directed DNA polymerase family A palm" evidence="17">
    <location>
        <begin position="672"/>
        <end position="879"/>
    </location>
</feature>
<dbReference type="InterPro" id="IPR020045">
    <property type="entry name" value="DNA_polI_H3TH"/>
</dbReference>
<dbReference type="CDD" id="cd08637">
    <property type="entry name" value="DNA_pol_A_pol_I_C"/>
    <property type="match status" value="1"/>
</dbReference>
<evidence type="ECO:0000256" key="11">
    <source>
        <dbReference type="ARBA" id="ARBA00023204"/>
    </source>
</evidence>
<evidence type="ECO:0000313" key="18">
    <source>
        <dbReference type="EMBL" id="NIH52850.1"/>
    </source>
</evidence>
<organism evidence="18 19">
    <name type="scientific">Lysinibacter cavernae</name>
    <dbReference type="NCBI Taxonomy" id="1640652"/>
    <lineage>
        <taxon>Bacteria</taxon>
        <taxon>Bacillati</taxon>
        <taxon>Actinomycetota</taxon>
        <taxon>Actinomycetes</taxon>
        <taxon>Micrococcales</taxon>
        <taxon>Microbacteriaceae</taxon>
        <taxon>Lysinibacter</taxon>
    </lineage>
</organism>
<keyword evidence="2 15" id="KW-0808">Transferase</keyword>
<dbReference type="EMBL" id="JAAMOX010000001">
    <property type="protein sequence ID" value="NIH52850.1"/>
    <property type="molecule type" value="Genomic_DNA"/>
</dbReference>
<keyword evidence="11 15" id="KW-0234">DNA repair</keyword>
<dbReference type="InterPro" id="IPR019760">
    <property type="entry name" value="DNA-dir_DNA_pol_A_CS"/>
</dbReference>
<evidence type="ECO:0000313" key="19">
    <source>
        <dbReference type="Proteomes" id="UP000541033"/>
    </source>
</evidence>
<dbReference type="Gene3D" id="1.10.150.20">
    <property type="entry name" value="5' to 3' exonuclease, C-terminal subdomain"/>
    <property type="match status" value="2"/>
</dbReference>
<evidence type="ECO:0000259" key="17">
    <source>
        <dbReference type="SMART" id="SM00482"/>
    </source>
</evidence>
<dbReference type="InterPro" id="IPR002421">
    <property type="entry name" value="5-3_exonuclease"/>
</dbReference>
<evidence type="ECO:0000256" key="14">
    <source>
        <dbReference type="NCBIfam" id="TIGR00593"/>
    </source>
</evidence>